<keyword evidence="3" id="KW-1185">Reference proteome</keyword>
<dbReference type="GO" id="GO:0003824">
    <property type="term" value="F:catalytic activity"/>
    <property type="evidence" value="ECO:0007669"/>
    <property type="project" value="InterPro"/>
</dbReference>
<dbReference type="Gene3D" id="3.60.10.10">
    <property type="entry name" value="Endonuclease/exonuclease/phosphatase"/>
    <property type="match status" value="1"/>
</dbReference>
<dbReference type="Proteomes" id="UP001259832">
    <property type="component" value="Unassembled WGS sequence"/>
</dbReference>
<dbReference type="AlphaFoldDB" id="A0AAD9LSW5"/>
<organism evidence="2 3">
    <name type="scientific">Phytophthora citrophthora</name>
    <dbReference type="NCBI Taxonomy" id="4793"/>
    <lineage>
        <taxon>Eukaryota</taxon>
        <taxon>Sar</taxon>
        <taxon>Stramenopiles</taxon>
        <taxon>Oomycota</taxon>
        <taxon>Peronosporomycetes</taxon>
        <taxon>Peronosporales</taxon>
        <taxon>Peronosporaceae</taxon>
        <taxon>Phytophthora</taxon>
    </lineage>
</organism>
<evidence type="ECO:0000313" key="2">
    <source>
        <dbReference type="EMBL" id="KAK1945489.1"/>
    </source>
</evidence>
<dbReference type="Pfam" id="PF03372">
    <property type="entry name" value="Exo_endo_phos"/>
    <property type="match status" value="1"/>
</dbReference>
<name>A0AAD9LSW5_9STRA</name>
<dbReference type="SUPFAM" id="SSF56219">
    <property type="entry name" value="DNase I-like"/>
    <property type="match status" value="1"/>
</dbReference>
<proteinExistence type="predicted"/>
<evidence type="ECO:0000259" key="1">
    <source>
        <dbReference type="Pfam" id="PF03372"/>
    </source>
</evidence>
<dbReference type="InterPro" id="IPR036691">
    <property type="entry name" value="Endo/exonu/phosph_ase_sf"/>
</dbReference>
<dbReference type="InterPro" id="IPR005135">
    <property type="entry name" value="Endo/exonuclease/phosphatase"/>
</dbReference>
<accession>A0AAD9LSW5</accession>
<protein>
    <submittedName>
        <fullName evidence="2">Transposon TX1 uncharacterized protein</fullName>
    </submittedName>
</protein>
<dbReference type="EMBL" id="JASMQC010000004">
    <property type="protein sequence ID" value="KAK1945489.1"/>
    <property type="molecule type" value="Genomic_DNA"/>
</dbReference>
<sequence>MFFEHLLSEKNFQDEQGAIHVVCGDFNLAVDPTVDAILDEPPPDSSRNLLLSWVAELNVVDAWRLHHPDIRTFSGPRPRRNRLDYVFISDEVVSSSYQTASYEPWDGSDHTAHQVEFSSWHHPTGPGFWRLPDSLLQIPQLREDIREEAKKLLSVLQVSNNPGIVWKSWKCRMKSYLKLCQRNLKSAANSELNLARQQLEECTDAVAREGDDEQASIDYYFAKKKYVESKEEWIKFRSGVGFEQAVTESERSSSFFFRPPRYVLRHTPFQSIKLADGTVSNDPADITRGFQEHWGNIFHLMMMLNSSFLNQ</sequence>
<evidence type="ECO:0000313" key="3">
    <source>
        <dbReference type="Proteomes" id="UP001259832"/>
    </source>
</evidence>
<gene>
    <name evidence="2" type="ORF">P3T76_002537</name>
</gene>
<comment type="caution">
    <text evidence="2">The sequence shown here is derived from an EMBL/GenBank/DDBJ whole genome shotgun (WGS) entry which is preliminary data.</text>
</comment>
<feature type="domain" description="Endonuclease/exonuclease/phosphatase" evidence="1">
    <location>
        <begin position="5"/>
        <end position="110"/>
    </location>
</feature>
<reference evidence="2" key="1">
    <citation type="submission" date="2023-08" db="EMBL/GenBank/DDBJ databases">
        <title>Reference Genome Resource for the Citrus Pathogen Phytophthora citrophthora.</title>
        <authorList>
            <person name="Moller H."/>
            <person name="Coetzee B."/>
            <person name="Rose L.J."/>
            <person name="Van Niekerk J.M."/>
        </authorList>
    </citation>
    <scope>NUCLEOTIDE SEQUENCE</scope>
    <source>
        <strain evidence="2">STE-U-9442</strain>
    </source>
</reference>